<evidence type="ECO:0000259" key="8">
    <source>
        <dbReference type="Pfam" id="PF05567"/>
    </source>
</evidence>
<dbReference type="Proteomes" id="UP000006251">
    <property type="component" value="Unassembled WGS sequence"/>
</dbReference>
<evidence type="ECO:0000256" key="1">
    <source>
        <dbReference type="ARBA" id="ARBA00004561"/>
    </source>
</evidence>
<keyword evidence="7" id="KW-0732">Signal</keyword>
<accession>K6YVN5</accession>
<evidence type="ECO:0000313" key="10">
    <source>
        <dbReference type="Proteomes" id="UP000006251"/>
    </source>
</evidence>
<keyword evidence="3" id="KW-1029">Fimbrium biogenesis</keyword>
<dbReference type="InterPro" id="IPR036465">
    <property type="entry name" value="vWFA_dom_sf"/>
</dbReference>
<reference evidence="10" key="1">
    <citation type="journal article" date="2014" name="Environ. Microbiol.">
        <title>Comparative genomics of the marine bacterial genus Glaciecola reveals the high degree of genomic diversity and genomic characteristic for cold adaptation.</title>
        <authorList>
            <person name="Qin Q.L."/>
            <person name="Xie B.B."/>
            <person name="Yu Y."/>
            <person name="Shu Y.L."/>
            <person name="Rong J.C."/>
            <person name="Zhang Y.J."/>
            <person name="Zhao D.L."/>
            <person name="Chen X.L."/>
            <person name="Zhang X.Y."/>
            <person name="Chen B."/>
            <person name="Zhou B.C."/>
            <person name="Zhang Y.Z."/>
        </authorList>
    </citation>
    <scope>NUCLEOTIDE SEQUENCE [LARGE SCALE GENOMIC DNA]</scope>
    <source>
        <strain evidence="10">ACAM 615</strain>
    </source>
</reference>
<keyword evidence="6" id="KW-0281">Fimbrium</keyword>
<dbReference type="SUPFAM" id="SSF50998">
    <property type="entry name" value="Quinoprotein alcohol dehydrogenase-like"/>
    <property type="match status" value="1"/>
</dbReference>
<dbReference type="STRING" id="1121922.GCA_000428905_01598"/>
<evidence type="ECO:0000256" key="3">
    <source>
        <dbReference type="ARBA" id="ARBA00022558"/>
    </source>
</evidence>
<dbReference type="Pfam" id="PF05567">
    <property type="entry name" value="T4P_PilY1"/>
    <property type="match status" value="1"/>
</dbReference>
<gene>
    <name evidence="9" type="primary">pilY1</name>
    <name evidence="9" type="ORF">GPAL_1188</name>
</gene>
<dbReference type="GO" id="GO:0009289">
    <property type="term" value="C:pilus"/>
    <property type="evidence" value="ECO:0007669"/>
    <property type="project" value="UniProtKB-SubCell"/>
</dbReference>
<dbReference type="SUPFAM" id="SSF53300">
    <property type="entry name" value="vWA-like"/>
    <property type="match status" value="1"/>
</dbReference>
<evidence type="ECO:0000313" key="9">
    <source>
        <dbReference type="EMBL" id="GAC28066.1"/>
    </source>
</evidence>
<name>K6YVN5_9ALTE</name>
<dbReference type="InterPro" id="IPR011047">
    <property type="entry name" value="Quinoprotein_ADH-like_sf"/>
</dbReference>
<dbReference type="InterPro" id="IPR015943">
    <property type="entry name" value="WD40/YVTN_repeat-like_dom_sf"/>
</dbReference>
<feature type="chain" id="PRO_5003897767" evidence="7">
    <location>
        <begin position="26"/>
        <end position="1361"/>
    </location>
</feature>
<dbReference type="EMBL" id="BAEQ01000019">
    <property type="protein sequence ID" value="GAC28066.1"/>
    <property type="molecule type" value="Genomic_DNA"/>
</dbReference>
<keyword evidence="5" id="KW-0106">Calcium</keyword>
<dbReference type="InterPro" id="IPR008707">
    <property type="entry name" value="B-propeller_PilY1"/>
</dbReference>
<sequence>MSIKKITSSVSAFLLTILISMSAMGDDLEIYLGTGGTSNTYNPNVLFIMDSSGSMGSKDGTDETRMLRVQNALKTALGSATNINAGLMRFSDFGGPILFPVRGIDSPVTPEIIIPITSGTDDAYEIDEDVTISSSEIDLTKGTDTVLTGLRYQGLRIPRGAVITSARVRFTSSTLNTSDATLSFRAEAIGNSTTFQNEASNISNRLTTSAEVIWDTDNNFPLSSESLLSPDISAVLQEVINRGDWCGGNSLNLIVEGTSVSASSGRKTSSLEQGNGSTPQLIVTYDETTATGCMRERLIYQVNSQGENAEERSNGYQNTGQELTFNAYSNEYVGLRFAGVNIPENATITDAYLEFTAYQNGTSSGASMLIQGVNEDHPNDFSPYIRYMQHNKSKTSAVTWSNIESWYKNRDYKSPPITSIVQTIVNRSGWRNGNKMMFIMSNFTNASRGGYTVNGKPSGAARLVVEFEGNAVPGSSATVRQHLMSKVDELTSNGMTPIVDTLYEASQYFAGGPVYYGRKRGEDSVSNYVRRSTRVSHRASYIGDDAIRPSGCNEENLSDWGCTQEYIPAGANYISPVTDLQCQVNNHIVLLSDGEANNNHSVNEIQTLLGKSCSGSGGEKCGVDLVKNISDAGDSAIDARVVTHTIGFAANSTANNFLNQLALQGGGGFYQADNSDDLVLAFQSILRNVKDVNATFVSPGVAVNQLNRLTHRDELYFALFKPSEGTNWPGNLKKYRISGDKVLDKNGVNAVDSGSGFFSENSHSYWSTIQDGNDVRAGGAASRLDLVRKVYFFDTTGSVIIPTNQISESNSEITSADLALDPVSDPVGTRELVLQWARGVDVRDDDGDGSTTDVRLQMGDPIHSQPVIVNYSATDSSVFVATNHGFLHSIDAETGEENFAIMPKELMQNLNDFYRNGSSFNHIYGLDGDMVYREYNGKKYIYIGMRRGGNNYYIVDVTAKMDPKIVFTVDGGQGDYAKMGQSWSRPTITKINIGGTVKDVMIIGAGYDPDQDAKANRSEDSMGNAVYIIDANTGDLLWSASNDNADLLLSDMQYSIPARISVIDRDNDGLADHMYVADMGGQIFRLDIYNGQSISNLVSGGLLAKMSGDTVEQNRRFYYAPDIAEISTTDEHYFAVAIGSGFRAGPLNTSIEDSFFMIKDKGVFVRDEFNKFVLPSTPINPASLYDATEHLLTSDNVDERAVQSSLFASKDGWMIRLTQNGEKVLASPLILDYKIFFTTYLPASSSASACAPPTGNSRAYLVNLIDANAVEDLNNNDQKDVTDRFALLKQTGIAPDTKILIENIVKPVVCLGAECVSAVIETDEDGQIISCGSDFECLARNIYGKFERVQKNTWKTEVERQ</sequence>
<evidence type="ECO:0000256" key="6">
    <source>
        <dbReference type="ARBA" id="ARBA00023263"/>
    </source>
</evidence>
<dbReference type="Gene3D" id="2.130.10.10">
    <property type="entry name" value="YVTN repeat-like/Quinoprotein amine dehydrogenase"/>
    <property type="match status" value="1"/>
</dbReference>
<evidence type="ECO:0000256" key="2">
    <source>
        <dbReference type="ARBA" id="ARBA00008387"/>
    </source>
</evidence>
<dbReference type="OrthoDB" id="7156875at2"/>
<dbReference type="GO" id="GO:0046872">
    <property type="term" value="F:metal ion binding"/>
    <property type="evidence" value="ECO:0007669"/>
    <property type="project" value="UniProtKB-KW"/>
</dbReference>
<keyword evidence="4" id="KW-0479">Metal-binding</keyword>
<organism evidence="9 10">
    <name type="scientific">Brumicola pallidula DSM 14239 = ACAM 615</name>
    <dbReference type="NCBI Taxonomy" id="1121922"/>
    <lineage>
        <taxon>Bacteria</taxon>
        <taxon>Pseudomonadati</taxon>
        <taxon>Pseudomonadota</taxon>
        <taxon>Gammaproteobacteria</taxon>
        <taxon>Alteromonadales</taxon>
        <taxon>Alteromonadaceae</taxon>
        <taxon>Brumicola</taxon>
    </lineage>
</organism>
<evidence type="ECO:0000256" key="5">
    <source>
        <dbReference type="ARBA" id="ARBA00022837"/>
    </source>
</evidence>
<comment type="caution">
    <text evidence="9">The sequence shown here is derived from an EMBL/GenBank/DDBJ whole genome shotgun (WGS) entry which is preliminary data.</text>
</comment>
<protein>
    <submittedName>
        <fullName evidence="9">Type IV pilus assembly protein PilY1</fullName>
    </submittedName>
</protein>
<evidence type="ECO:0000256" key="7">
    <source>
        <dbReference type="SAM" id="SignalP"/>
    </source>
</evidence>
<comment type="similarity">
    <text evidence="2">Belongs to the PilY1 family.</text>
</comment>
<feature type="signal peptide" evidence="7">
    <location>
        <begin position="1"/>
        <end position="25"/>
    </location>
</feature>
<dbReference type="Gene3D" id="3.40.50.410">
    <property type="entry name" value="von Willebrand factor, type A domain"/>
    <property type="match status" value="2"/>
</dbReference>
<feature type="domain" description="PilY1 beta-propeller" evidence="8">
    <location>
        <begin position="876"/>
        <end position="1092"/>
    </location>
</feature>
<dbReference type="RefSeq" id="WP_006009959.1">
    <property type="nucleotide sequence ID" value="NZ_BAEQ01000019.1"/>
</dbReference>
<evidence type="ECO:0000256" key="4">
    <source>
        <dbReference type="ARBA" id="ARBA00022723"/>
    </source>
</evidence>
<keyword evidence="10" id="KW-1185">Reference proteome</keyword>
<comment type="subcellular location">
    <subcellularLocation>
        <location evidence="1">Fimbrium</location>
    </subcellularLocation>
</comment>
<proteinExistence type="inferred from homology"/>